<dbReference type="Proteomes" id="UP000001064">
    <property type="component" value="Unassembled WGS sequence"/>
</dbReference>
<dbReference type="KEGG" id="dpp:DICPUDRAFT_78692"/>
<keyword evidence="1" id="KW-0812">Transmembrane</keyword>
<feature type="transmembrane region" description="Helical" evidence="1">
    <location>
        <begin position="235"/>
        <end position="251"/>
    </location>
</feature>
<dbReference type="EMBL" id="GL871054">
    <property type="protein sequence ID" value="EGC35604.1"/>
    <property type="molecule type" value="Genomic_DNA"/>
</dbReference>
<accession>F0ZK97</accession>
<protein>
    <submittedName>
        <fullName evidence="2">Uncharacterized protein</fullName>
    </submittedName>
</protein>
<evidence type="ECO:0000313" key="2">
    <source>
        <dbReference type="EMBL" id="EGC35604.1"/>
    </source>
</evidence>
<dbReference type="AlphaFoldDB" id="F0ZK97"/>
<dbReference type="VEuPathDB" id="AmoebaDB:DICPUDRAFT_78692"/>
<evidence type="ECO:0000256" key="1">
    <source>
        <dbReference type="SAM" id="Phobius"/>
    </source>
</evidence>
<keyword evidence="3" id="KW-1185">Reference proteome</keyword>
<proteinExistence type="predicted"/>
<feature type="transmembrane region" description="Helical" evidence="1">
    <location>
        <begin position="39"/>
        <end position="57"/>
    </location>
</feature>
<reference evidence="3" key="1">
    <citation type="journal article" date="2011" name="Genome Biol.">
        <title>Comparative genomics of the social amoebae Dictyostelium discoideum and Dictyostelium purpureum.</title>
        <authorList>
            <consortium name="US DOE Joint Genome Institute (JGI-PGF)"/>
            <person name="Sucgang R."/>
            <person name="Kuo A."/>
            <person name="Tian X."/>
            <person name="Salerno W."/>
            <person name="Parikh A."/>
            <person name="Feasley C.L."/>
            <person name="Dalin E."/>
            <person name="Tu H."/>
            <person name="Huang E."/>
            <person name="Barry K."/>
            <person name="Lindquist E."/>
            <person name="Shapiro H."/>
            <person name="Bruce D."/>
            <person name="Schmutz J."/>
            <person name="Salamov A."/>
            <person name="Fey P."/>
            <person name="Gaudet P."/>
            <person name="Anjard C."/>
            <person name="Babu M.M."/>
            <person name="Basu S."/>
            <person name="Bushmanova Y."/>
            <person name="van der Wel H."/>
            <person name="Katoh-Kurasawa M."/>
            <person name="Dinh C."/>
            <person name="Coutinho P.M."/>
            <person name="Saito T."/>
            <person name="Elias M."/>
            <person name="Schaap P."/>
            <person name="Kay R.R."/>
            <person name="Henrissat B."/>
            <person name="Eichinger L."/>
            <person name="Rivero F."/>
            <person name="Putnam N.H."/>
            <person name="West C.M."/>
            <person name="Loomis W.F."/>
            <person name="Chisholm R.L."/>
            <person name="Shaulsky G."/>
            <person name="Strassmann J.E."/>
            <person name="Queller D.C."/>
            <person name="Kuspa A."/>
            <person name="Grigoriev I.V."/>
        </authorList>
    </citation>
    <scope>NUCLEOTIDE SEQUENCE [LARGE SCALE GENOMIC DNA]</scope>
    <source>
        <strain evidence="3">QSDP1</strain>
    </source>
</reference>
<dbReference type="RefSeq" id="XP_003287841.1">
    <property type="nucleotide sequence ID" value="XM_003287793.1"/>
</dbReference>
<feature type="transmembrane region" description="Helical" evidence="1">
    <location>
        <begin position="63"/>
        <end position="94"/>
    </location>
</feature>
<dbReference type="GeneID" id="10501136"/>
<organism evidence="2 3">
    <name type="scientific">Dictyostelium purpureum</name>
    <name type="common">Slime mold</name>
    <dbReference type="NCBI Taxonomy" id="5786"/>
    <lineage>
        <taxon>Eukaryota</taxon>
        <taxon>Amoebozoa</taxon>
        <taxon>Evosea</taxon>
        <taxon>Eumycetozoa</taxon>
        <taxon>Dictyostelia</taxon>
        <taxon>Dictyosteliales</taxon>
        <taxon>Dictyosteliaceae</taxon>
        <taxon>Dictyostelium</taxon>
    </lineage>
</organism>
<name>F0ZK97_DICPU</name>
<evidence type="ECO:0000313" key="3">
    <source>
        <dbReference type="Proteomes" id="UP000001064"/>
    </source>
</evidence>
<dbReference type="InParanoid" id="F0ZK97"/>
<keyword evidence="1" id="KW-0472">Membrane</keyword>
<keyword evidence="1" id="KW-1133">Transmembrane helix</keyword>
<gene>
    <name evidence="2" type="ORF">DICPUDRAFT_78692</name>
</gene>
<sequence>HLEVIEMDQNQIIEQELEPIATISYIKHLFIKRYRLMKIFNLVQAVLVLIIVAMIIIRDHWKLYYIIIAIAGIFEFITTAVIFQILIISMWPILFNLDKTSFSKYNLLGKDIIAVTKSDEKNKCSYILSKDILARPTHSLSIPIEMQDSTPISTIPVENDIIVNNDSIHVILSNINISIKSNSILPSIVEEYKKKVLVNLYKYETFNSEVSINNSGSSFIYYVGDSNKLKKIKKIFISILSVLFFFSSLHYKSIHNVDKEALIKEMKKDHELSNIVNPAIENSCNESFKEILNNINNDNNNNNKVQNDIIDKNEDKSNNICGGDIELNVINDSASNITIPVEVVIV</sequence>
<feature type="non-terminal residue" evidence="2">
    <location>
        <position position="1"/>
    </location>
</feature>